<sequence>MNNNRPHKNYIEKRRSVRIRRSKLLHKIQNIEYKIAITTEELEQAFELVTKQYINVGLHENNNELRLTRYHLLPDTKIFIAIKKNNDKTETVVGTITMIVDNSMGLPMDELYREQLNEMRDNGLHLAEVIGLSVEPEQSALHNNITIFLYKICLQYARLTQINDLLCSVTKKHIQFYEDLLLFKPVGDLFPYSYANGQLIQGHRLNICQANREFKEVYSGMEFDADLHRFFFTETQQFNRPKGEGGAMTPEQMRYFIEKRTRLLSSLSCSDKHILRNEFTKKNKKFIY</sequence>
<dbReference type="Gene3D" id="3.40.630.30">
    <property type="match status" value="1"/>
</dbReference>
<dbReference type="InterPro" id="IPR054597">
    <property type="entry name" value="FeeM_cat"/>
</dbReference>
<organism evidence="2">
    <name type="scientific">hydrothermal vent metagenome</name>
    <dbReference type="NCBI Taxonomy" id="652676"/>
    <lineage>
        <taxon>unclassified sequences</taxon>
        <taxon>metagenomes</taxon>
        <taxon>ecological metagenomes</taxon>
    </lineage>
</organism>
<reference evidence="2" key="1">
    <citation type="submission" date="2018-06" db="EMBL/GenBank/DDBJ databases">
        <authorList>
            <person name="Zhirakovskaya E."/>
        </authorList>
    </citation>
    <scope>NUCLEOTIDE SEQUENCE</scope>
</reference>
<name>A0A3B0X519_9ZZZZ</name>
<protein>
    <recommendedName>
        <fullName evidence="1">N-acyl amino acid synthase FeeM catalytic core domain-containing protein</fullName>
    </recommendedName>
</protein>
<dbReference type="Pfam" id="PF21926">
    <property type="entry name" value="FeeM"/>
    <property type="match status" value="1"/>
</dbReference>
<dbReference type="InterPro" id="IPR016181">
    <property type="entry name" value="Acyl_CoA_acyltransferase"/>
</dbReference>
<gene>
    <name evidence="2" type="ORF">MNBD_GAMMA11-2651</name>
</gene>
<evidence type="ECO:0000259" key="1">
    <source>
        <dbReference type="Pfam" id="PF21926"/>
    </source>
</evidence>
<feature type="domain" description="N-acyl amino acid synthase FeeM catalytic core" evidence="1">
    <location>
        <begin position="44"/>
        <end position="196"/>
    </location>
</feature>
<proteinExistence type="predicted"/>
<dbReference type="EMBL" id="UOFG01000084">
    <property type="protein sequence ID" value="VAW59483.1"/>
    <property type="molecule type" value="Genomic_DNA"/>
</dbReference>
<evidence type="ECO:0000313" key="2">
    <source>
        <dbReference type="EMBL" id="VAW59483.1"/>
    </source>
</evidence>
<accession>A0A3B0X519</accession>
<dbReference type="SUPFAM" id="SSF55729">
    <property type="entry name" value="Acyl-CoA N-acyltransferases (Nat)"/>
    <property type="match status" value="1"/>
</dbReference>
<dbReference type="AlphaFoldDB" id="A0A3B0X519"/>